<reference evidence="2" key="2">
    <citation type="journal article" date="2015" name="Fish Shellfish Immunol.">
        <title>Early steps in the European eel (Anguilla anguilla)-Vibrio vulnificus interaction in the gills: Role of the RtxA13 toxin.</title>
        <authorList>
            <person name="Callol A."/>
            <person name="Pajuelo D."/>
            <person name="Ebbesson L."/>
            <person name="Teles M."/>
            <person name="MacKenzie S."/>
            <person name="Amaro C."/>
        </authorList>
    </citation>
    <scope>NUCLEOTIDE SEQUENCE</scope>
</reference>
<keyword evidence="1" id="KW-0812">Transmembrane</keyword>
<evidence type="ECO:0000313" key="2">
    <source>
        <dbReference type="EMBL" id="JAH77818.1"/>
    </source>
</evidence>
<evidence type="ECO:0000256" key="1">
    <source>
        <dbReference type="SAM" id="Phobius"/>
    </source>
</evidence>
<organism evidence="2">
    <name type="scientific">Anguilla anguilla</name>
    <name type="common">European freshwater eel</name>
    <name type="synonym">Muraena anguilla</name>
    <dbReference type="NCBI Taxonomy" id="7936"/>
    <lineage>
        <taxon>Eukaryota</taxon>
        <taxon>Metazoa</taxon>
        <taxon>Chordata</taxon>
        <taxon>Craniata</taxon>
        <taxon>Vertebrata</taxon>
        <taxon>Euteleostomi</taxon>
        <taxon>Actinopterygii</taxon>
        <taxon>Neopterygii</taxon>
        <taxon>Teleostei</taxon>
        <taxon>Anguilliformes</taxon>
        <taxon>Anguillidae</taxon>
        <taxon>Anguilla</taxon>
    </lineage>
</organism>
<feature type="transmembrane region" description="Helical" evidence="1">
    <location>
        <begin position="36"/>
        <end position="53"/>
    </location>
</feature>
<dbReference type="AlphaFoldDB" id="A0A0E9VKT5"/>
<accession>A0A0E9VKT5</accession>
<dbReference type="EMBL" id="GBXM01030759">
    <property type="protein sequence ID" value="JAH77818.1"/>
    <property type="molecule type" value="Transcribed_RNA"/>
</dbReference>
<reference evidence="2" key="1">
    <citation type="submission" date="2014-11" db="EMBL/GenBank/DDBJ databases">
        <authorList>
            <person name="Amaro Gonzalez C."/>
        </authorList>
    </citation>
    <scope>NUCLEOTIDE SEQUENCE</scope>
</reference>
<keyword evidence="1" id="KW-0472">Membrane</keyword>
<name>A0A0E9VKT5_ANGAN</name>
<proteinExistence type="predicted"/>
<sequence length="64" mass="7972">MRRRNIKTVHISFVCLFCFCLLLLFPQSHNPYCTSFYHLFFYRKKILLLWLYLKYFNQKASKDL</sequence>
<protein>
    <submittedName>
        <fullName evidence="2">Uncharacterized protein</fullName>
    </submittedName>
</protein>
<keyword evidence="1" id="KW-1133">Transmembrane helix</keyword>